<accession>A0ABY6B1Z5</accession>
<protein>
    <submittedName>
        <fullName evidence="1">Uncharacterized protein</fullName>
    </submittedName>
</protein>
<organism evidence="1 2">
    <name type="scientific">Roseateles amylovorans</name>
    <dbReference type="NCBI Taxonomy" id="2978473"/>
    <lineage>
        <taxon>Bacteria</taxon>
        <taxon>Pseudomonadati</taxon>
        <taxon>Pseudomonadota</taxon>
        <taxon>Betaproteobacteria</taxon>
        <taxon>Burkholderiales</taxon>
        <taxon>Sphaerotilaceae</taxon>
        <taxon>Roseateles</taxon>
    </lineage>
</organism>
<proteinExistence type="predicted"/>
<dbReference type="RefSeq" id="WP_261758910.1">
    <property type="nucleotide sequence ID" value="NZ_CP104562.2"/>
</dbReference>
<sequence>MNDRQPPRASSSPAKSRPATFGGELLGWVRARLGLRRPAKEADLEAASFEPLVSPMPAQPEFASMLNTLRSRHAGWQRHLDPDVVESLMGPRPGWMPDGDELMEILRKQRLLITEGQIGWGALVQANRQLFSPGDTDCPAMLVHSSDRYFDEHPRELQAVASAFYSFKNTEQTHPVLKRLAQNVTDEMTRAMGFVVPPVFSERPIRSTTFMVFRQHLPDGVLTGSLLPILTHPSTSAVLVVPSSFWPEELAHRWRAGQL</sequence>
<gene>
    <name evidence="1" type="ORF">N4261_03905</name>
</gene>
<evidence type="ECO:0000313" key="1">
    <source>
        <dbReference type="EMBL" id="UXH79091.1"/>
    </source>
</evidence>
<dbReference type="EMBL" id="CP104562">
    <property type="protein sequence ID" value="UXH79091.1"/>
    <property type="molecule type" value="Genomic_DNA"/>
</dbReference>
<evidence type="ECO:0000313" key="2">
    <source>
        <dbReference type="Proteomes" id="UP001064933"/>
    </source>
</evidence>
<reference evidence="1" key="1">
    <citation type="submission" date="2022-10" db="EMBL/GenBank/DDBJ databases">
        <title>Characterization and whole genome sequencing of a new Roseateles species, isolated from fresh water.</title>
        <authorList>
            <person name="Guliayeva D.Y."/>
            <person name="Akhremchuk A.E."/>
            <person name="Sikolenko M.A."/>
            <person name="Valentovich L.N."/>
            <person name="Sidarenka A.V."/>
        </authorList>
    </citation>
    <scope>NUCLEOTIDE SEQUENCE</scope>
    <source>
        <strain evidence="1">BIM B-1768</strain>
    </source>
</reference>
<keyword evidence="2" id="KW-1185">Reference proteome</keyword>
<name>A0ABY6B1Z5_9BURK</name>
<dbReference type="Proteomes" id="UP001064933">
    <property type="component" value="Chromosome"/>
</dbReference>